<accession>A0A0R4YZ36</accession>
<name>A0A0R4YZ36_9BIVA</name>
<geneLocation type="mitochondrion" evidence="2"/>
<evidence type="ECO:0000256" key="1">
    <source>
        <dbReference type="SAM" id="Phobius"/>
    </source>
</evidence>
<proteinExistence type="predicted"/>
<evidence type="ECO:0000313" key="2">
    <source>
        <dbReference type="EMBL" id="AGG20137.1"/>
    </source>
</evidence>
<keyword evidence="1" id="KW-1133">Transmembrane helix</keyword>
<feature type="transmembrane region" description="Helical" evidence="1">
    <location>
        <begin position="7"/>
        <end position="30"/>
    </location>
</feature>
<sequence>MPQLSPVSWFSVFVFLISMMANMSIINWWYGADNYEVGGTKVKVGGSCSRLFFWGKSYM</sequence>
<keyword evidence="1" id="KW-0472">Membrane</keyword>
<organism evidence="2">
    <name type="scientific">Lamprotula tortuosa</name>
    <dbReference type="NCBI Taxonomy" id="332607"/>
    <lineage>
        <taxon>Eukaryota</taxon>
        <taxon>Metazoa</taxon>
        <taxon>Spiralia</taxon>
        <taxon>Lophotrochozoa</taxon>
        <taxon>Mollusca</taxon>
        <taxon>Bivalvia</taxon>
        <taxon>Autobranchia</taxon>
        <taxon>Heteroconchia</taxon>
        <taxon>Palaeoheterodonta</taxon>
        <taxon>Unionida</taxon>
        <taxon>Unionoidea</taxon>
        <taxon>Unionidae</taxon>
        <taxon>Gonideinae</taxon>
        <taxon>Lamprotula</taxon>
    </lineage>
</organism>
<gene>
    <name evidence="2" type="primary">ATP8</name>
</gene>
<protein>
    <submittedName>
        <fullName evidence="2">ATP synthase F0 subunit 8</fullName>
    </submittedName>
</protein>
<keyword evidence="2" id="KW-0496">Mitochondrion</keyword>
<dbReference type="EMBL" id="KC441487">
    <property type="protein sequence ID" value="AGG20137.1"/>
    <property type="molecule type" value="Genomic_DNA"/>
</dbReference>
<dbReference type="AlphaFoldDB" id="A0A0R4YZ36"/>
<keyword evidence="1" id="KW-0812">Transmembrane</keyword>
<reference evidence="2" key="1">
    <citation type="submission" date="2013-01" db="EMBL/GenBank/DDBJ databases">
        <authorList>
            <person name="Jiao Y.-Y."/>
            <person name="Chen X."/>
            <person name="Wu J."/>
        </authorList>
    </citation>
    <scope>NUCLEOTIDE SEQUENCE</scope>
</reference>